<dbReference type="GO" id="GO:0051301">
    <property type="term" value="P:cell division"/>
    <property type="evidence" value="ECO:0007669"/>
    <property type="project" value="UniProtKB-KW"/>
</dbReference>
<dbReference type="PROSITE" id="PS00292">
    <property type="entry name" value="CYCLINS"/>
    <property type="match status" value="1"/>
</dbReference>
<evidence type="ECO:0000256" key="2">
    <source>
        <dbReference type="ARBA" id="ARBA00023127"/>
    </source>
</evidence>
<comment type="caution">
    <text evidence="7">The sequence shown here is derived from an EMBL/GenBank/DDBJ whole genome shotgun (WGS) entry which is preliminary data.</text>
</comment>
<dbReference type="SMART" id="SM00385">
    <property type="entry name" value="CYCLIN"/>
    <property type="match status" value="1"/>
</dbReference>
<sequence length="407" mass="46413">MVVDQENHVPATRSSSSSKKRTSLTNSFLLQPSSAKKRVVPGELTSSSTDTGSGHNPNCISKNERCRDRDKKSTRELKEKKKQEPGDVIEESFSDLRKCSFLSSIYGHVHFLEIEEKRRPLPDYIEKVQNDHITVDMREILMGWLVEVTEEYKLVSDTLYLTVSYIDRFLSAHSVSRNKLQLLGVSCMLIACKYEEITPPGIDDFCYITDNAYTKEEMVEMKKDVLKLLDFEVGTPTIRNFLRQECCPNVIKLVMRAAQGNCKVGTEHFSISRIAVGIFELLSCGAELAGLRIFTIPTVGSCFSSYFSVKIHNPTKRTPLEQATAMSLRISIQLTMADSFFNWLNDAIRNSSRVWRCCLHHRKCLNVILRMLLMNDGMLSWPTGRLELFKCWWISGDIVNCSLFFLA</sequence>
<name>A0A6A2XER8_HIBSY</name>
<organism evidence="7 8">
    <name type="scientific">Hibiscus syriacus</name>
    <name type="common">Rose of Sharon</name>
    <dbReference type="NCBI Taxonomy" id="106335"/>
    <lineage>
        <taxon>Eukaryota</taxon>
        <taxon>Viridiplantae</taxon>
        <taxon>Streptophyta</taxon>
        <taxon>Embryophyta</taxon>
        <taxon>Tracheophyta</taxon>
        <taxon>Spermatophyta</taxon>
        <taxon>Magnoliopsida</taxon>
        <taxon>eudicotyledons</taxon>
        <taxon>Gunneridae</taxon>
        <taxon>Pentapetalae</taxon>
        <taxon>rosids</taxon>
        <taxon>malvids</taxon>
        <taxon>Malvales</taxon>
        <taxon>Malvaceae</taxon>
        <taxon>Malvoideae</taxon>
        <taxon>Hibiscus</taxon>
    </lineage>
</organism>
<evidence type="ECO:0000259" key="6">
    <source>
        <dbReference type="SMART" id="SM00385"/>
    </source>
</evidence>
<dbReference type="InterPro" id="IPR013763">
    <property type="entry name" value="Cyclin-like_dom"/>
</dbReference>
<evidence type="ECO:0000256" key="5">
    <source>
        <dbReference type="SAM" id="MobiDB-lite"/>
    </source>
</evidence>
<keyword evidence="1" id="KW-0132">Cell division</keyword>
<evidence type="ECO:0000256" key="3">
    <source>
        <dbReference type="ARBA" id="ARBA00023306"/>
    </source>
</evidence>
<gene>
    <name evidence="7" type="ORF">F3Y22_tig00111769pilonHSYRG00874</name>
</gene>
<dbReference type="Pfam" id="PF00134">
    <property type="entry name" value="Cyclin_N"/>
    <property type="match status" value="1"/>
</dbReference>
<comment type="similarity">
    <text evidence="4">Belongs to the cyclin family.</text>
</comment>
<keyword evidence="8" id="KW-1185">Reference proteome</keyword>
<keyword evidence="2 4" id="KW-0195">Cyclin</keyword>
<dbReference type="Gene3D" id="1.10.472.10">
    <property type="entry name" value="Cyclin-like"/>
    <property type="match status" value="2"/>
</dbReference>
<reference evidence="7" key="1">
    <citation type="submission" date="2019-09" db="EMBL/GenBank/DDBJ databases">
        <title>Draft genome information of white flower Hibiscus syriacus.</title>
        <authorList>
            <person name="Kim Y.-M."/>
        </authorList>
    </citation>
    <scope>NUCLEOTIDE SEQUENCE [LARGE SCALE GENOMIC DNA]</scope>
    <source>
        <strain evidence="7">YM2019G1</strain>
    </source>
</reference>
<evidence type="ECO:0000313" key="8">
    <source>
        <dbReference type="Proteomes" id="UP000436088"/>
    </source>
</evidence>
<feature type="compositionally biased region" description="Polar residues" evidence="5">
    <location>
        <begin position="24"/>
        <end position="34"/>
    </location>
</feature>
<evidence type="ECO:0000256" key="4">
    <source>
        <dbReference type="RuleBase" id="RU000383"/>
    </source>
</evidence>
<keyword evidence="3" id="KW-0131">Cell cycle</keyword>
<dbReference type="AlphaFoldDB" id="A0A6A2XER8"/>
<evidence type="ECO:0000256" key="1">
    <source>
        <dbReference type="ARBA" id="ARBA00022618"/>
    </source>
</evidence>
<dbReference type="FunFam" id="1.10.472.10:FF:000001">
    <property type="entry name" value="G2/mitotic-specific cyclin"/>
    <property type="match status" value="1"/>
</dbReference>
<dbReference type="PANTHER" id="PTHR10177">
    <property type="entry name" value="CYCLINS"/>
    <property type="match status" value="1"/>
</dbReference>
<feature type="compositionally biased region" description="Polar residues" evidence="5">
    <location>
        <begin position="44"/>
        <end position="61"/>
    </location>
</feature>
<protein>
    <submittedName>
        <fullName evidence="7">Cyclin-A3-2</fullName>
    </submittedName>
</protein>
<feature type="region of interest" description="Disordered" evidence="5">
    <location>
        <begin position="1"/>
        <end position="84"/>
    </location>
</feature>
<dbReference type="InterPro" id="IPR036915">
    <property type="entry name" value="Cyclin-like_sf"/>
</dbReference>
<feature type="compositionally biased region" description="Basic and acidic residues" evidence="5">
    <location>
        <begin position="62"/>
        <end position="84"/>
    </location>
</feature>
<dbReference type="InterPro" id="IPR006671">
    <property type="entry name" value="Cyclin_N"/>
</dbReference>
<dbReference type="InterPro" id="IPR048258">
    <property type="entry name" value="Cyclins_cyclin-box"/>
</dbReference>
<dbReference type="EMBL" id="VEPZ02001421">
    <property type="protein sequence ID" value="KAE8674301.1"/>
    <property type="molecule type" value="Genomic_DNA"/>
</dbReference>
<dbReference type="SUPFAM" id="SSF47954">
    <property type="entry name" value="Cyclin-like"/>
    <property type="match status" value="1"/>
</dbReference>
<dbReference type="Proteomes" id="UP000436088">
    <property type="component" value="Unassembled WGS sequence"/>
</dbReference>
<dbReference type="InterPro" id="IPR039361">
    <property type="entry name" value="Cyclin"/>
</dbReference>
<feature type="domain" description="Cyclin-like" evidence="6">
    <location>
        <begin position="143"/>
        <end position="227"/>
    </location>
</feature>
<proteinExistence type="inferred from homology"/>
<accession>A0A6A2XER8</accession>
<evidence type="ECO:0000313" key="7">
    <source>
        <dbReference type="EMBL" id="KAE8674301.1"/>
    </source>
</evidence>